<accession>A0AAW1PP83</accession>
<comment type="caution">
    <text evidence="2">The sequence shown here is derived from an EMBL/GenBank/DDBJ whole genome shotgun (WGS) entry which is preliminary data.</text>
</comment>
<protein>
    <submittedName>
        <fullName evidence="2">Uncharacterized protein</fullName>
    </submittedName>
</protein>
<feature type="region of interest" description="Disordered" evidence="1">
    <location>
        <begin position="33"/>
        <end position="59"/>
    </location>
</feature>
<name>A0AAW1PP83_9CHLO</name>
<dbReference type="AlphaFoldDB" id="A0AAW1PP83"/>
<gene>
    <name evidence="2" type="ORF">WJX72_004235</name>
</gene>
<feature type="region of interest" description="Disordered" evidence="1">
    <location>
        <begin position="87"/>
        <end position="154"/>
    </location>
</feature>
<evidence type="ECO:0000313" key="2">
    <source>
        <dbReference type="EMBL" id="KAK9815471.1"/>
    </source>
</evidence>
<feature type="compositionally biased region" description="Pro residues" evidence="1">
    <location>
        <begin position="609"/>
        <end position="619"/>
    </location>
</feature>
<dbReference type="EMBL" id="JALJOR010000006">
    <property type="protein sequence ID" value="KAK9815471.1"/>
    <property type="molecule type" value="Genomic_DNA"/>
</dbReference>
<organism evidence="2 3">
    <name type="scientific">[Myrmecia] bisecta</name>
    <dbReference type="NCBI Taxonomy" id="41462"/>
    <lineage>
        <taxon>Eukaryota</taxon>
        <taxon>Viridiplantae</taxon>
        <taxon>Chlorophyta</taxon>
        <taxon>core chlorophytes</taxon>
        <taxon>Trebouxiophyceae</taxon>
        <taxon>Trebouxiales</taxon>
        <taxon>Trebouxiaceae</taxon>
        <taxon>Myrmecia</taxon>
    </lineage>
</organism>
<evidence type="ECO:0000313" key="3">
    <source>
        <dbReference type="Proteomes" id="UP001489004"/>
    </source>
</evidence>
<sequence>MAVPAGSGQELTQAYLQHKAALAAERQQLLQRQSELTKSRLEHGLRDGPGDAASRAAQRQQLIDKLQEGQASQQARLEALKRDAALRDADPWAGQQRDPAYGRQPSRDRDSYSRDSPGSTQQRLAYAPAAEQSGRFEPNDNGRPGGKSPYGSRELQQYGDMRDSQQQNPLFRRTMPGAQPYQTTVTPPNRPPPWGASQAAPGQQQHSTAQHSFPFPGMTLPVSRVRPWSQQADANAPPYVRELQSQLQALISTLQNKLMLAGEPPQQPMPTFAPLQSFGNPYASQPYATANQQTLKPATPGPALPAALQTDSEMKQLWEAHTKEMAKLNLQLERARTLAELQELKNRIAKLAEGPAPGEPEAAQAAAEPQEAEEEEEEVVMVKKPVKKPPKKKPPRRRVETPEESEEEFEVPEQYFSEEEEPYYERRHRRDRSRNQYRHEMPEEPVMRKVEPYRIFSLYLTLERMMPILQPGSYSIAFVLYDGYEPVMASADTPVKVVTPFKEAGAGENEGRVTWAEKLVMPDVRLRSSSMLVLEVHCLRPGPPADGTDPKPEMVAWAFAQALQNGEVVGGLQSVPVYKLPLMLKAQRKFTFDHAFIDFSMADTEPVEPEPVPDIPVKPPVAEDEDKDAPPPRPKGPEDVKGVPTAAWCRVQRGVPPSEPFKPGEGFMLMIDSARYLPGNVTVSKVTGSVWSCDRQLLCAPFEALCTLDSDAYLPSYNCQISLGSGPDRFDDPTATLLLQIDTVERESRELRCVGYAALPLFIDPRENGQPVRKNINDYVLNQGGFQIPLHIAPPDRDDPTFKGSSLEGSPRVPCASILLRLLDMNSARHQRNRKPPKYSDRAYDTSRALPNAVETNVFYIMLLREPLPVRTALKRLINPALDPAGAPAGGQKKDATAGPQKAGGLFGFGGRFGKAKEAVVVSNDAEEADSENEGEPEVVQEAQPVVVDEGPQLPDAELQEIMKAKLTRPELWNDVPLNYGRNLPYNKELGFHVAIDSAMKLPRALPAAAIMSLTPPGAFYQEIPVIDDVAVTLQYDMDAPLTSPTWLDGYHRFTLIPYDPALCVILDVRTVIPGSGTTAPVGWAALPVFDKGTRYVATGHYQLPLFQGLPSKALLEEMAAAGDMEAAVADNLKAGRLKYLVSNGSVFVRLMDDQRAGQLDDRADSTAAKTQLRFPTYLADMPRLLLEFTREARGGRTYDNARSKDIPVQLWIHELNDAIIAATGLDQVDDYDSALDTERSGQRSAGSGRG</sequence>
<feature type="compositionally biased region" description="Acidic residues" evidence="1">
    <location>
        <begin position="402"/>
        <end position="422"/>
    </location>
</feature>
<feature type="region of interest" description="Disordered" evidence="1">
    <location>
        <begin position="171"/>
        <end position="216"/>
    </location>
</feature>
<dbReference type="Proteomes" id="UP001489004">
    <property type="component" value="Unassembled WGS sequence"/>
</dbReference>
<proteinExistence type="predicted"/>
<feature type="compositionally biased region" description="Basic and acidic residues" evidence="1">
    <location>
        <begin position="35"/>
        <end position="49"/>
    </location>
</feature>
<feature type="region of interest" description="Disordered" evidence="1">
    <location>
        <begin position="353"/>
        <end position="436"/>
    </location>
</feature>
<feature type="region of interest" description="Disordered" evidence="1">
    <location>
        <begin position="605"/>
        <end position="642"/>
    </location>
</feature>
<feature type="compositionally biased region" description="Low complexity" evidence="1">
    <location>
        <begin position="353"/>
        <end position="369"/>
    </location>
</feature>
<feature type="compositionally biased region" description="Acidic residues" evidence="1">
    <location>
        <begin position="370"/>
        <end position="379"/>
    </location>
</feature>
<keyword evidence="3" id="KW-1185">Reference proteome</keyword>
<evidence type="ECO:0000256" key="1">
    <source>
        <dbReference type="SAM" id="MobiDB-lite"/>
    </source>
</evidence>
<reference evidence="2 3" key="1">
    <citation type="journal article" date="2024" name="Nat. Commun.">
        <title>Phylogenomics reveals the evolutionary origins of lichenization in chlorophyte algae.</title>
        <authorList>
            <person name="Puginier C."/>
            <person name="Libourel C."/>
            <person name="Otte J."/>
            <person name="Skaloud P."/>
            <person name="Haon M."/>
            <person name="Grisel S."/>
            <person name="Petersen M."/>
            <person name="Berrin J.G."/>
            <person name="Delaux P.M."/>
            <person name="Dal Grande F."/>
            <person name="Keller J."/>
        </authorList>
    </citation>
    <scope>NUCLEOTIDE SEQUENCE [LARGE SCALE GENOMIC DNA]</scope>
    <source>
        <strain evidence="2 3">SAG 2043</strain>
    </source>
</reference>
<feature type="compositionally biased region" description="Basic residues" evidence="1">
    <location>
        <begin position="384"/>
        <end position="396"/>
    </location>
</feature>
<feature type="compositionally biased region" description="Polar residues" evidence="1">
    <location>
        <begin position="200"/>
        <end position="211"/>
    </location>
</feature>